<feature type="compositionally biased region" description="Low complexity" evidence="1">
    <location>
        <begin position="290"/>
        <end position="304"/>
    </location>
</feature>
<dbReference type="AlphaFoldDB" id="A0A6H5IQQ1"/>
<feature type="compositionally biased region" description="Low complexity" evidence="1">
    <location>
        <begin position="467"/>
        <end position="481"/>
    </location>
</feature>
<keyword evidence="2" id="KW-1133">Transmembrane helix</keyword>
<protein>
    <submittedName>
        <fullName evidence="3">Uncharacterized protein</fullName>
    </submittedName>
</protein>
<reference evidence="3 4" key="1">
    <citation type="submission" date="2020-02" db="EMBL/GenBank/DDBJ databases">
        <authorList>
            <person name="Ferguson B K."/>
        </authorList>
    </citation>
    <scope>NUCLEOTIDE SEQUENCE [LARGE SCALE GENOMIC DNA]</scope>
</reference>
<feature type="compositionally biased region" description="Low complexity" evidence="1">
    <location>
        <begin position="605"/>
        <end position="627"/>
    </location>
</feature>
<feature type="region of interest" description="Disordered" evidence="1">
    <location>
        <begin position="290"/>
        <end position="322"/>
    </location>
</feature>
<feature type="transmembrane region" description="Helical" evidence="2">
    <location>
        <begin position="12"/>
        <end position="30"/>
    </location>
</feature>
<evidence type="ECO:0000313" key="3">
    <source>
        <dbReference type="EMBL" id="CAB0037945.1"/>
    </source>
</evidence>
<evidence type="ECO:0000256" key="1">
    <source>
        <dbReference type="SAM" id="MobiDB-lite"/>
    </source>
</evidence>
<organism evidence="3 4">
    <name type="scientific">Trichogramma brassicae</name>
    <dbReference type="NCBI Taxonomy" id="86971"/>
    <lineage>
        <taxon>Eukaryota</taxon>
        <taxon>Metazoa</taxon>
        <taxon>Ecdysozoa</taxon>
        <taxon>Arthropoda</taxon>
        <taxon>Hexapoda</taxon>
        <taxon>Insecta</taxon>
        <taxon>Pterygota</taxon>
        <taxon>Neoptera</taxon>
        <taxon>Endopterygota</taxon>
        <taxon>Hymenoptera</taxon>
        <taxon>Apocrita</taxon>
        <taxon>Proctotrupomorpha</taxon>
        <taxon>Chalcidoidea</taxon>
        <taxon>Trichogrammatidae</taxon>
        <taxon>Trichogramma</taxon>
    </lineage>
</organism>
<feature type="compositionally biased region" description="Acidic residues" evidence="1">
    <location>
        <begin position="559"/>
        <end position="593"/>
    </location>
</feature>
<keyword evidence="2" id="KW-0812">Transmembrane</keyword>
<dbReference type="Proteomes" id="UP000479190">
    <property type="component" value="Unassembled WGS sequence"/>
</dbReference>
<evidence type="ECO:0000256" key="2">
    <source>
        <dbReference type="SAM" id="Phobius"/>
    </source>
</evidence>
<dbReference type="EMBL" id="CADCXV010000881">
    <property type="protein sequence ID" value="CAB0037945.1"/>
    <property type="molecule type" value="Genomic_DNA"/>
</dbReference>
<accession>A0A6H5IQQ1</accession>
<gene>
    <name evidence="3" type="ORF">TBRA_LOCUS9748</name>
</gene>
<feature type="compositionally biased region" description="Polar residues" evidence="1">
    <location>
        <begin position="514"/>
        <end position="538"/>
    </location>
</feature>
<feature type="compositionally biased region" description="Basic and acidic residues" evidence="1">
    <location>
        <begin position="594"/>
        <end position="604"/>
    </location>
</feature>
<evidence type="ECO:0000313" key="4">
    <source>
        <dbReference type="Proteomes" id="UP000479190"/>
    </source>
</evidence>
<dbReference type="OrthoDB" id="7634475at2759"/>
<sequence length="636" mass="70542">MDCVLVVKQTIFMSKFLLTLFTRVIFATFMNQIRKKMTAVSGYKTKEEKKIYSYIDSRRLVVENENIIIVLDSYVVGICGTQRDREKSNHTRWMRFETSKRARPGPIDLVYLCRELNPWAISFNGSSKCVCVTSSAAAVVKDELIDTWPYGDDDHVFDSVNSCVGTFAFNKSFRASMAIFTMETTAAVRKAEKSSRELFNDSGLLLLFFFLYTKLQCTNKRTTSWRKGDDVQRSIELLDKVLSEYDEHESIESGGGIEGGGGGVGGSSVVVISSGGVGVTAATCTSTAQTTTSAADSNSNSSSTEPSIGLTPDDESPSLEKRRRRVTAENFFFRCWRHQSEDDGYMSMNGRKAKMALVALRPVPDCPESQDQNGTPAQEFPPPPEEAERIISTLLPMVSPGNSTKRSDQKQQQRQQQQQQRQNGGAGSQKQWIAHGLDDPKRSGQAVTTQTTLPKTRHQRPYGWENGVGYTGPNGPNNGGNAEPFHLAEPPSPPSKFASLPLDGKLSFNWAPARQQQQNNSSLSTPQEHQNNTTGGSSNKRRRDSSEDGLEDLRQSSEDGLDEEDEENNDDDEEAEDEREDDDDDDDVEDEDESNRPSPEKERASSVSQQSSYTSSPSSSSHLSEASPTERDHQIE</sequence>
<feature type="region of interest" description="Disordered" evidence="1">
    <location>
        <begin position="364"/>
        <end position="384"/>
    </location>
</feature>
<keyword evidence="4" id="KW-1185">Reference proteome</keyword>
<proteinExistence type="predicted"/>
<name>A0A6H5IQQ1_9HYME</name>
<feature type="compositionally biased region" description="Low complexity" evidence="1">
    <location>
        <begin position="412"/>
        <end position="422"/>
    </location>
</feature>
<feature type="region of interest" description="Disordered" evidence="1">
    <location>
        <begin position="397"/>
        <end position="636"/>
    </location>
</feature>
<keyword evidence="2" id="KW-0472">Membrane</keyword>
<feature type="compositionally biased region" description="Polar residues" evidence="1">
    <location>
        <begin position="445"/>
        <end position="454"/>
    </location>
</feature>